<dbReference type="RefSeq" id="WP_071062436.1">
    <property type="nucleotide sequence ID" value="NZ_MKIE01000003.1"/>
</dbReference>
<evidence type="ECO:0000256" key="12">
    <source>
        <dbReference type="ARBA" id="ARBA00022759"/>
    </source>
</evidence>
<comment type="similarity">
    <text evidence="3">Belongs to the RNase E/G family. RNase G subfamily.</text>
</comment>
<keyword evidence="14" id="KW-0460">Magnesium</keyword>
<evidence type="ECO:0000256" key="2">
    <source>
        <dbReference type="ARBA" id="ARBA00004496"/>
    </source>
</evidence>
<keyword evidence="8" id="KW-0819">tRNA processing</keyword>
<keyword evidence="9" id="KW-0540">Nuclease</keyword>
<evidence type="ECO:0000256" key="15">
    <source>
        <dbReference type="ARBA" id="ARBA00022884"/>
    </source>
</evidence>
<reference evidence="17 18" key="1">
    <citation type="submission" date="2016-09" db="EMBL/GenBank/DDBJ databases">
        <title>Genome sequence of Eubacterium angustum.</title>
        <authorList>
            <person name="Poehlein A."/>
            <person name="Daniel R."/>
        </authorList>
    </citation>
    <scope>NUCLEOTIDE SEQUENCE [LARGE SCALE GENOMIC DNA]</scope>
    <source>
        <strain evidence="17 18">DSM 1989</strain>
    </source>
</reference>
<dbReference type="OrthoDB" id="9804278at2"/>
<dbReference type="SUPFAM" id="SSF50249">
    <property type="entry name" value="Nucleic acid-binding proteins"/>
    <property type="match status" value="1"/>
</dbReference>
<dbReference type="GO" id="GO:0005737">
    <property type="term" value="C:cytoplasm"/>
    <property type="evidence" value="ECO:0007669"/>
    <property type="project" value="UniProtKB-SubCell"/>
</dbReference>
<keyword evidence="18" id="KW-1185">Reference proteome</keyword>
<evidence type="ECO:0000256" key="5">
    <source>
        <dbReference type="ARBA" id="ARBA00022490"/>
    </source>
</evidence>
<evidence type="ECO:0000256" key="3">
    <source>
        <dbReference type="ARBA" id="ARBA00005663"/>
    </source>
</evidence>
<keyword evidence="15" id="KW-0694">RNA-binding</keyword>
<dbReference type="InterPro" id="IPR019307">
    <property type="entry name" value="RNA-bd_AU-1/RNase_E/G"/>
</dbReference>
<organism evidence="17 18">
    <name type="scientific">Andreesenia angusta</name>
    <dbReference type="NCBI Taxonomy" id="39480"/>
    <lineage>
        <taxon>Bacteria</taxon>
        <taxon>Bacillati</taxon>
        <taxon>Bacillota</taxon>
        <taxon>Tissierellia</taxon>
        <taxon>Tissierellales</taxon>
        <taxon>Gottschalkiaceae</taxon>
        <taxon>Andreesenia</taxon>
    </lineage>
</organism>
<keyword evidence="13 17" id="KW-0378">Hydrolase</keyword>
<dbReference type="GO" id="GO:0004540">
    <property type="term" value="F:RNA nuclease activity"/>
    <property type="evidence" value="ECO:0007669"/>
    <property type="project" value="InterPro"/>
</dbReference>
<gene>
    <name evidence="17" type="primary">rng</name>
    <name evidence="17" type="ORF">EUAN_10720</name>
</gene>
<dbReference type="PROSITE" id="PS50126">
    <property type="entry name" value="S1"/>
    <property type="match status" value="1"/>
</dbReference>
<accession>A0A1S1V7D1</accession>
<evidence type="ECO:0000259" key="16">
    <source>
        <dbReference type="PROSITE" id="PS50126"/>
    </source>
</evidence>
<evidence type="ECO:0000313" key="17">
    <source>
        <dbReference type="EMBL" id="OHW62508.1"/>
    </source>
</evidence>
<keyword evidence="5" id="KW-0963">Cytoplasm</keyword>
<dbReference type="CDD" id="cd04453">
    <property type="entry name" value="S1_RNase_E"/>
    <property type="match status" value="1"/>
</dbReference>
<keyword evidence="11" id="KW-0699">rRNA-binding</keyword>
<dbReference type="InterPro" id="IPR003029">
    <property type="entry name" value="S1_domain"/>
</dbReference>
<keyword evidence="10" id="KW-0479">Metal-binding</keyword>
<evidence type="ECO:0000256" key="4">
    <source>
        <dbReference type="ARBA" id="ARBA00017719"/>
    </source>
</evidence>
<feature type="domain" description="S1 motif" evidence="16">
    <location>
        <begin position="38"/>
        <end position="119"/>
    </location>
</feature>
<dbReference type="PANTHER" id="PTHR30001:SF0">
    <property type="entry name" value="RIBONUCLEASE G"/>
    <property type="match status" value="1"/>
</dbReference>
<dbReference type="GO" id="GO:0006364">
    <property type="term" value="P:rRNA processing"/>
    <property type="evidence" value="ECO:0007669"/>
    <property type="project" value="UniProtKB-KW"/>
</dbReference>
<dbReference type="GO" id="GO:0000049">
    <property type="term" value="F:tRNA binding"/>
    <property type="evidence" value="ECO:0007669"/>
    <property type="project" value="UniProtKB-KW"/>
</dbReference>
<dbReference type="Pfam" id="PF10150">
    <property type="entry name" value="RNase_E_G"/>
    <property type="match status" value="1"/>
</dbReference>
<dbReference type="Pfam" id="PF20833">
    <property type="entry name" value="RNase_E_G_Thio"/>
    <property type="match status" value="1"/>
</dbReference>
<dbReference type="GO" id="GO:0004519">
    <property type="term" value="F:endonuclease activity"/>
    <property type="evidence" value="ECO:0007669"/>
    <property type="project" value="UniProtKB-KW"/>
</dbReference>
<evidence type="ECO:0000256" key="6">
    <source>
        <dbReference type="ARBA" id="ARBA00022552"/>
    </source>
</evidence>
<dbReference type="STRING" id="39480.EUAN_10720"/>
<proteinExistence type="inferred from homology"/>
<dbReference type="InterPro" id="IPR012340">
    <property type="entry name" value="NA-bd_OB-fold"/>
</dbReference>
<keyword evidence="7" id="KW-0820">tRNA-binding</keyword>
<dbReference type="AlphaFoldDB" id="A0A1S1V7D1"/>
<name>A0A1S1V7D1_9FIRM</name>
<evidence type="ECO:0000313" key="18">
    <source>
        <dbReference type="Proteomes" id="UP000180254"/>
    </source>
</evidence>
<dbReference type="InterPro" id="IPR048583">
    <property type="entry name" value="RNase_E_G_thioredoxin-like"/>
</dbReference>
<dbReference type="PANTHER" id="PTHR30001">
    <property type="entry name" value="RIBONUCLEASE"/>
    <property type="match status" value="1"/>
</dbReference>
<sequence>MNKIIVDIGIKENRIAIIENDELAELYVEREDDKKLSGNIYKGRVVNVLPGMEAAFVDIGLQKNAFLYLKDAIPVELLKMGKKKVEELSIADVVKRGEEIVVQIVKEPFESKGARITRYLSVPGRYVVLMPFNSYIGVSRKISSDEERSRLKHLAEEILPKGMGCIIRTASGGISKEDLESDINFLVNTFEKLNTESKLKRPPSLLYRELDIIQRMARDYIDSSVDKIVVNDKDKYEEIKEITRLISPEYEQKVEYFDESHDIFGFLGVEKMIRNAINRVVRLENGGYIVIDETEALTSIDVNTGKFIGGRDLDDTVVQMNIEAAVEIAKQIRLRNIGGIIIIDFIDMKDKRNEESVIRALEEALKKDRTKTNVLGMTRLGLVEMTRKKSSSRLTSRLLRNCPYCDGNGKINSEEVVVTNIQNEVKRAYRNTNVEAIVFEINPLVNEYIKEKKHDFEGVLKENFNIEITLKENRDIFFDELKVVRMGSLDFVNAFIAEKYGSNS</sequence>
<dbReference type="EMBL" id="MKIE01000003">
    <property type="protein sequence ID" value="OHW62508.1"/>
    <property type="molecule type" value="Genomic_DNA"/>
</dbReference>
<dbReference type="Gene3D" id="2.40.50.140">
    <property type="entry name" value="Nucleic acid-binding proteins"/>
    <property type="match status" value="1"/>
</dbReference>
<dbReference type="InterPro" id="IPR004659">
    <property type="entry name" value="RNase_E/G"/>
</dbReference>
<protein>
    <recommendedName>
        <fullName evidence="4">Ribonuclease G</fullName>
    </recommendedName>
</protein>
<dbReference type="NCBIfam" id="TIGR00757">
    <property type="entry name" value="RNaseEG"/>
    <property type="match status" value="1"/>
</dbReference>
<evidence type="ECO:0000256" key="1">
    <source>
        <dbReference type="ARBA" id="ARBA00001946"/>
    </source>
</evidence>
<evidence type="ECO:0000256" key="11">
    <source>
        <dbReference type="ARBA" id="ARBA00022730"/>
    </source>
</evidence>
<comment type="cofactor">
    <cofactor evidence="1">
        <name>Mg(2+)</name>
        <dbReference type="ChEBI" id="CHEBI:18420"/>
    </cofactor>
</comment>
<evidence type="ECO:0000256" key="10">
    <source>
        <dbReference type="ARBA" id="ARBA00022723"/>
    </source>
</evidence>
<evidence type="ECO:0000256" key="14">
    <source>
        <dbReference type="ARBA" id="ARBA00022842"/>
    </source>
</evidence>
<dbReference type="SMART" id="SM00316">
    <property type="entry name" value="S1"/>
    <property type="match status" value="1"/>
</dbReference>
<evidence type="ECO:0000256" key="7">
    <source>
        <dbReference type="ARBA" id="ARBA00022555"/>
    </source>
</evidence>
<keyword evidence="6" id="KW-0698">rRNA processing</keyword>
<dbReference type="GO" id="GO:0019843">
    <property type="term" value="F:rRNA binding"/>
    <property type="evidence" value="ECO:0007669"/>
    <property type="project" value="UniProtKB-KW"/>
</dbReference>
<comment type="subcellular location">
    <subcellularLocation>
        <location evidence="2">Cytoplasm</location>
    </subcellularLocation>
</comment>
<keyword evidence="12" id="KW-0255">Endonuclease</keyword>
<dbReference type="GO" id="GO:0008033">
    <property type="term" value="P:tRNA processing"/>
    <property type="evidence" value="ECO:0007669"/>
    <property type="project" value="UniProtKB-KW"/>
</dbReference>
<dbReference type="Proteomes" id="UP000180254">
    <property type="component" value="Unassembled WGS sequence"/>
</dbReference>
<evidence type="ECO:0000256" key="13">
    <source>
        <dbReference type="ARBA" id="ARBA00022801"/>
    </source>
</evidence>
<evidence type="ECO:0000256" key="9">
    <source>
        <dbReference type="ARBA" id="ARBA00022722"/>
    </source>
</evidence>
<dbReference type="Gene3D" id="3.40.1260.20">
    <property type="entry name" value="Ribonuclease E, catalytic domain"/>
    <property type="match status" value="1"/>
</dbReference>
<comment type="caution">
    <text evidence="17">The sequence shown here is derived from an EMBL/GenBank/DDBJ whole genome shotgun (WGS) entry which is preliminary data.</text>
</comment>
<dbReference type="GO" id="GO:0046872">
    <property type="term" value="F:metal ion binding"/>
    <property type="evidence" value="ECO:0007669"/>
    <property type="project" value="UniProtKB-KW"/>
</dbReference>
<dbReference type="GO" id="GO:0016787">
    <property type="term" value="F:hydrolase activity"/>
    <property type="evidence" value="ECO:0007669"/>
    <property type="project" value="UniProtKB-KW"/>
</dbReference>
<evidence type="ECO:0000256" key="8">
    <source>
        <dbReference type="ARBA" id="ARBA00022694"/>
    </source>
</evidence>